<keyword evidence="3" id="KW-1185">Reference proteome</keyword>
<dbReference type="InterPro" id="IPR052367">
    <property type="entry name" value="Thiosulfate_ST/Rhodanese-like"/>
</dbReference>
<dbReference type="AlphaFoldDB" id="A0A430K1F6"/>
<dbReference type="RefSeq" id="WP_126163138.1">
    <property type="nucleotide sequence ID" value="NZ_RQPJ01000014.1"/>
</dbReference>
<dbReference type="Gene3D" id="3.40.250.10">
    <property type="entry name" value="Rhodanese-like domain"/>
    <property type="match status" value="1"/>
</dbReference>
<evidence type="ECO:0000313" key="3">
    <source>
        <dbReference type="Proteomes" id="UP000267585"/>
    </source>
</evidence>
<dbReference type="CDD" id="cd00158">
    <property type="entry name" value="RHOD"/>
    <property type="match status" value="1"/>
</dbReference>
<dbReference type="PROSITE" id="PS50206">
    <property type="entry name" value="RHODANESE_3"/>
    <property type="match status" value="1"/>
</dbReference>
<dbReference type="InterPro" id="IPR001763">
    <property type="entry name" value="Rhodanese-like_dom"/>
</dbReference>
<dbReference type="PANTHER" id="PTHR45431">
    <property type="entry name" value="RHODANESE-LIKE DOMAIN-CONTAINING PROTEIN 15, CHLOROPLASTIC"/>
    <property type="match status" value="1"/>
</dbReference>
<dbReference type="EMBL" id="RQPJ01000014">
    <property type="protein sequence ID" value="RTE52914.1"/>
    <property type="molecule type" value="Genomic_DNA"/>
</dbReference>
<dbReference type="SUPFAM" id="SSF52821">
    <property type="entry name" value="Rhodanese/Cell cycle control phosphatase"/>
    <property type="match status" value="1"/>
</dbReference>
<protein>
    <submittedName>
        <fullName evidence="2">Rhodanese-like domain-containing protein</fullName>
    </submittedName>
</protein>
<dbReference type="SMART" id="SM00450">
    <property type="entry name" value="RHOD"/>
    <property type="match status" value="1"/>
</dbReference>
<dbReference type="Pfam" id="PF00581">
    <property type="entry name" value="Rhodanese"/>
    <property type="match status" value="1"/>
</dbReference>
<dbReference type="InterPro" id="IPR036873">
    <property type="entry name" value="Rhodanese-like_dom_sf"/>
</dbReference>
<dbReference type="Proteomes" id="UP000267585">
    <property type="component" value="Unassembled WGS sequence"/>
</dbReference>
<dbReference type="PANTHER" id="PTHR45431:SF3">
    <property type="entry name" value="RHODANESE-LIKE DOMAIN-CONTAINING PROTEIN 15, CHLOROPLASTIC"/>
    <property type="match status" value="1"/>
</dbReference>
<evidence type="ECO:0000259" key="1">
    <source>
        <dbReference type="PROSITE" id="PS50206"/>
    </source>
</evidence>
<gene>
    <name evidence="2" type="ORF">EHW67_14715</name>
</gene>
<sequence length="121" mass="13888">MRTWYILLVSLVLQTGCSEEKVADMPITEFEQEMLANGILVDVRTAEEFEAGHLENAMNIDWYNPEFADQFKDFGKDETIYVYCKMGGRSAKAKEKLKLMGFAKVVNLEGGYEAFKQKKEK</sequence>
<proteinExistence type="predicted"/>
<dbReference type="OrthoDB" id="9808735at2"/>
<evidence type="ECO:0000313" key="2">
    <source>
        <dbReference type="EMBL" id="RTE52914.1"/>
    </source>
</evidence>
<feature type="domain" description="Rhodanese" evidence="1">
    <location>
        <begin position="34"/>
        <end position="120"/>
    </location>
</feature>
<reference evidence="2 3" key="1">
    <citation type="submission" date="2018-11" db="EMBL/GenBank/DDBJ databases">
        <title>Arenibacter aquaticus sp.nov., a marine bacterium isolated from surface seawater in the South China Sea.</title>
        <authorList>
            <person name="Guo J."/>
            <person name="Sun J."/>
        </authorList>
    </citation>
    <scope>NUCLEOTIDE SEQUENCE [LARGE SCALE GENOMIC DNA]</scope>
    <source>
        <strain evidence="2 3">GUO666</strain>
    </source>
</reference>
<organism evidence="2 3">
    <name type="scientific">Arenibacter aquaticus</name>
    <dbReference type="NCBI Taxonomy" id="2489054"/>
    <lineage>
        <taxon>Bacteria</taxon>
        <taxon>Pseudomonadati</taxon>
        <taxon>Bacteroidota</taxon>
        <taxon>Flavobacteriia</taxon>
        <taxon>Flavobacteriales</taxon>
        <taxon>Flavobacteriaceae</taxon>
        <taxon>Arenibacter</taxon>
    </lineage>
</organism>
<comment type="caution">
    <text evidence="2">The sequence shown here is derived from an EMBL/GenBank/DDBJ whole genome shotgun (WGS) entry which is preliminary data.</text>
</comment>
<accession>A0A430K1F6</accession>
<name>A0A430K1F6_9FLAO</name>